<dbReference type="Proteomes" id="UP000652760">
    <property type="component" value="Unassembled WGS sequence"/>
</dbReference>
<dbReference type="Gene3D" id="1.10.260.40">
    <property type="entry name" value="lambda repressor-like DNA-binding domains"/>
    <property type="match status" value="1"/>
</dbReference>
<dbReference type="InterPro" id="IPR052359">
    <property type="entry name" value="HTH-type_reg/antitoxin"/>
</dbReference>
<dbReference type="PANTHER" id="PTHR36511:SF4">
    <property type="entry name" value="ANTITOXIN MQSA"/>
    <property type="match status" value="1"/>
</dbReference>
<dbReference type="InterPro" id="IPR010982">
    <property type="entry name" value="Lambda_DNA-bd_dom_sf"/>
</dbReference>
<evidence type="ECO:0000313" key="5">
    <source>
        <dbReference type="EMBL" id="MBK1841176.1"/>
    </source>
</evidence>
<comment type="caution">
    <text evidence="5">The sequence shown here is derived from an EMBL/GenBank/DDBJ whole genome shotgun (WGS) entry which is preliminary data.</text>
</comment>
<evidence type="ECO:0000256" key="3">
    <source>
        <dbReference type="ARBA" id="ARBA00023163"/>
    </source>
</evidence>
<keyword evidence="6" id="KW-1185">Reference proteome</keyword>
<accession>A0ABS1FCK9</accession>
<dbReference type="PANTHER" id="PTHR36511">
    <property type="entry name" value="MERR FAMILY BACTERIAL REGULATORY PROTEIN"/>
    <property type="match status" value="1"/>
</dbReference>
<gene>
    <name evidence="5" type="ORF">JHL17_27615</name>
</gene>
<reference evidence="6" key="1">
    <citation type="submission" date="2021-01" db="EMBL/GenBank/DDBJ databases">
        <title>Genome public.</title>
        <authorList>
            <person name="Liu C."/>
            <person name="Sun Q."/>
        </authorList>
    </citation>
    <scope>NUCLEOTIDE SEQUENCE [LARGE SCALE GENOMIC DNA]</scope>
    <source>
        <strain evidence="6">YIM B02556</strain>
    </source>
</reference>
<dbReference type="SUPFAM" id="SSF47413">
    <property type="entry name" value="lambda repressor-like DNA-binding domains"/>
    <property type="match status" value="1"/>
</dbReference>
<organism evidence="5 6">
    <name type="scientific">Azospirillum endophyticum</name>
    <dbReference type="NCBI Taxonomy" id="2800326"/>
    <lineage>
        <taxon>Bacteria</taxon>
        <taxon>Pseudomonadati</taxon>
        <taxon>Pseudomonadota</taxon>
        <taxon>Alphaproteobacteria</taxon>
        <taxon>Rhodospirillales</taxon>
        <taxon>Azospirillaceae</taxon>
        <taxon>Azospirillum</taxon>
    </lineage>
</organism>
<dbReference type="EMBL" id="JAENHM010000073">
    <property type="protein sequence ID" value="MBK1841176.1"/>
    <property type="molecule type" value="Genomic_DNA"/>
</dbReference>
<protein>
    <submittedName>
        <fullName evidence="5">Helix-turn-helix domain-containing protein</fullName>
    </submittedName>
</protein>
<dbReference type="InterPro" id="IPR001387">
    <property type="entry name" value="Cro/C1-type_HTH"/>
</dbReference>
<evidence type="ECO:0000256" key="1">
    <source>
        <dbReference type="ARBA" id="ARBA00023015"/>
    </source>
</evidence>
<name>A0ABS1FCK9_9PROT</name>
<keyword evidence="3" id="KW-0804">Transcription</keyword>
<proteinExistence type="predicted"/>
<evidence type="ECO:0000259" key="4">
    <source>
        <dbReference type="PROSITE" id="PS50943"/>
    </source>
</evidence>
<dbReference type="PROSITE" id="PS50943">
    <property type="entry name" value="HTH_CROC1"/>
    <property type="match status" value="1"/>
</dbReference>
<dbReference type="Pfam" id="PF01381">
    <property type="entry name" value="HTH_3"/>
    <property type="match status" value="1"/>
</dbReference>
<keyword evidence="1" id="KW-0805">Transcription regulation</keyword>
<sequence length="117" mass="13407">MPRISLNDVPPLSLEQQARLKATSEEDIQRHIREDDTVDVGEVDPGELRVVRPYPDPRELRKRLKMTQEEFAQTFGLSVWSIRDWEQHKAEPEGPSRILLKVIEIDPEVARKAAAAA</sequence>
<feature type="domain" description="HTH cro/C1-type" evidence="4">
    <location>
        <begin position="58"/>
        <end position="110"/>
    </location>
</feature>
<evidence type="ECO:0000256" key="2">
    <source>
        <dbReference type="ARBA" id="ARBA00023125"/>
    </source>
</evidence>
<dbReference type="CDD" id="cd00093">
    <property type="entry name" value="HTH_XRE"/>
    <property type="match status" value="1"/>
</dbReference>
<keyword evidence="2" id="KW-0238">DNA-binding</keyword>
<evidence type="ECO:0000313" key="6">
    <source>
        <dbReference type="Proteomes" id="UP000652760"/>
    </source>
</evidence>
<dbReference type="RefSeq" id="WP_200197865.1">
    <property type="nucleotide sequence ID" value="NZ_JAENHM010000073.1"/>
</dbReference>